<dbReference type="AlphaFoldDB" id="A0A137P2K0"/>
<sequence>MSDFLSKGYELSGQLYKNAQDIDTKYGISTTVGTYTELAKQEALKLDQKLQVSQRAVNLDQQLKITERLDHVAKSALQLGQDALKTEPGKKVTEVIHVARDKIAQVHQESLSKMEATRRAKQSSDSVHPTETGAPDNTQTSTLYNADATQPPQYTSPVPPPAASPPANRGAESSQSPAAPAPVDEKAALKNADQ</sequence>
<feature type="region of interest" description="Disordered" evidence="1">
    <location>
        <begin position="109"/>
        <end position="194"/>
    </location>
</feature>
<proteinExistence type="predicted"/>
<feature type="compositionally biased region" description="Low complexity" evidence="1">
    <location>
        <begin position="173"/>
        <end position="182"/>
    </location>
</feature>
<dbReference type="EMBL" id="KQ964541">
    <property type="protein sequence ID" value="KXN69265.1"/>
    <property type="molecule type" value="Genomic_DNA"/>
</dbReference>
<reference evidence="2 3" key="1">
    <citation type="journal article" date="2015" name="Genome Biol. Evol.">
        <title>Phylogenomic analyses indicate that early fungi evolved digesting cell walls of algal ancestors of land plants.</title>
        <authorList>
            <person name="Chang Y."/>
            <person name="Wang S."/>
            <person name="Sekimoto S."/>
            <person name="Aerts A.L."/>
            <person name="Choi C."/>
            <person name="Clum A."/>
            <person name="LaButti K.M."/>
            <person name="Lindquist E.A."/>
            <person name="Yee Ngan C."/>
            <person name="Ohm R.A."/>
            <person name="Salamov A.A."/>
            <person name="Grigoriev I.V."/>
            <person name="Spatafora J.W."/>
            <person name="Berbee M.L."/>
        </authorList>
    </citation>
    <scope>NUCLEOTIDE SEQUENCE [LARGE SCALE GENOMIC DNA]</scope>
    <source>
        <strain evidence="2 3">NRRL 28638</strain>
    </source>
</reference>
<evidence type="ECO:0000313" key="3">
    <source>
        <dbReference type="Proteomes" id="UP000070444"/>
    </source>
</evidence>
<organism evidence="2 3">
    <name type="scientific">Conidiobolus coronatus (strain ATCC 28846 / CBS 209.66 / NRRL 28638)</name>
    <name type="common">Delacroixia coronata</name>
    <dbReference type="NCBI Taxonomy" id="796925"/>
    <lineage>
        <taxon>Eukaryota</taxon>
        <taxon>Fungi</taxon>
        <taxon>Fungi incertae sedis</taxon>
        <taxon>Zoopagomycota</taxon>
        <taxon>Entomophthoromycotina</taxon>
        <taxon>Entomophthoromycetes</taxon>
        <taxon>Entomophthorales</taxon>
        <taxon>Ancylistaceae</taxon>
        <taxon>Conidiobolus</taxon>
    </lineage>
</organism>
<keyword evidence="3" id="KW-1185">Reference proteome</keyword>
<feature type="compositionally biased region" description="Basic and acidic residues" evidence="1">
    <location>
        <begin position="109"/>
        <end position="118"/>
    </location>
</feature>
<accession>A0A137P2K0</accession>
<dbReference type="OrthoDB" id="7763451at2759"/>
<dbReference type="Proteomes" id="UP000070444">
    <property type="component" value="Unassembled WGS sequence"/>
</dbReference>
<name>A0A137P2K0_CONC2</name>
<feature type="compositionally biased region" description="Basic and acidic residues" evidence="1">
    <location>
        <begin position="183"/>
        <end position="194"/>
    </location>
</feature>
<protein>
    <submittedName>
        <fullName evidence="2">Uncharacterized protein</fullName>
    </submittedName>
</protein>
<evidence type="ECO:0000313" key="2">
    <source>
        <dbReference type="EMBL" id="KXN69265.1"/>
    </source>
</evidence>
<feature type="compositionally biased region" description="Polar residues" evidence="1">
    <location>
        <begin position="123"/>
        <end position="148"/>
    </location>
</feature>
<dbReference type="STRING" id="796925.A0A137P2K0"/>
<evidence type="ECO:0000256" key="1">
    <source>
        <dbReference type="SAM" id="MobiDB-lite"/>
    </source>
</evidence>
<gene>
    <name evidence="2" type="ORF">CONCODRAFT_18435</name>
</gene>